<keyword evidence="1" id="KW-1133">Transmembrane helix</keyword>
<dbReference type="PANTHER" id="PTHR22753">
    <property type="entry name" value="TRANSMEMBRANE PROTEIN 68"/>
    <property type="match status" value="1"/>
</dbReference>
<feature type="transmembrane region" description="Helical" evidence="1">
    <location>
        <begin position="38"/>
        <end position="55"/>
    </location>
</feature>
<dbReference type="Gene3D" id="3.40.50.1820">
    <property type="entry name" value="alpha/beta hydrolase"/>
    <property type="match status" value="1"/>
</dbReference>
<sequence length="423" mass="48244">MSDECDRANFNIGPVLSLDYHTSWYIVSQKAMIESKTLFILLLICQYYGLAFGFSNPQRAIKQTIKHEFQNRHSKVEFINPLIESGYPPTVKEYKANKLNEKPLLLYLPGFDGTLLSPFLQFPALSEEFDVRGLEIAMDDRSSLEDLQNMVLNFLQTEAVENRPVYLMGESFGGILTMEVVLKIQEEKRINLEGICLINPATCYDVSNLAEQGPPVTKVPAWRYPFKLMKLLPLFVDDYGFKQFTMILKSEGLPSVIDNEQREAYMGRCAFTIPQKLQFMPQDTLKHRLGEWLTKGCASLKSKEDSLRELDLDMLIIVGEVDNTLPSMEEKDRLVNIFKKSKVSTHVVKGSGHANTVGSRCDLVALMRDAFYEKLDTDGRREMKATAQGEGDFFGMEPRYDGASIGLMPTEYWSESNFQRIHE</sequence>
<organism evidence="3 4">
    <name type="scientific">Chaetoceros tenuissimus</name>
    <dbReference type="NCBI Taxonomy" id="426638"/>
    <lineage>
        <taxon>Eukaryota</taxon>
        <taxon>Sar</taxon>
        <taxon>Stramenopiles</taxon>
        <taxon>Ochrophyta</taxon>
        <taxon>Bacillariophyta</taxon>
        <taxon>Coscinodiscophyceae</taxon>
        <taxon>Chaetocerotophycidae</taxon>
        <taxon>Chaetocerotales</taxon>
        <taxon>Chaetocerotaceae</taxon>
        <taxon>Chaetoceros</taxon>
    </lineage>
</organism>
<gene>
    <name evidence="3" type="ORF">CTEN210_08102</name>
</gene>
<comment type="caution">
    <text evidence="3">The sequence shown here is derived from an EMBL/GenBank/DDBJ whole genome shotgun (WGS) entry which is preliminary data.</text>
</comment>
<evidence type="ECO:0000313" key="4">
    <source>
        <dbReference type="Proteomes" id="UP001054902"/>
    </source>
</evidence>
<evidence type="ECO:0000259" key="2">
    <source>
        <dbReference type="Pfam" id="PF12146"/>
    </source>
</evidence>
<dbReference type="Proteomes" id="UP001054902">
    <property type="component" value="Unassembled WGS sequence"/>
</dbReference>
<dbReference type="AlphaFoldDB" id="A0AAD3CSY5"/>
<accession>A0AAD3CSY5</accession>
<dbReference type="Pfam" id="PF12146">
    <property type="entry name" value="Hydrolase_4"/>
    <property type="match status" value="1"/>
</dbReference>
<dbReference type="InterPro" id="IPR022742">
    <property type="entry name" value="Hydrolase_4"/>
</dbReference>
<dbReference type="SUPFAM" id="SSF53474">
    <property type="entry name" value="alpha/beta-Hydrolases"/>
    <property type="match status" value="1"/>
</dbReference>
<keyword evidence="1" id="KW-0812">Transmembrane</keyword>
<dbReference type="GO" id="GO:0016020">
    <property type="term" value="C:membrane"/>
    <property type="evidence" value="ECO:0007669"/>
    <property type="project" value="TreeGrafter"/>
</dbReference>
<proteinExistence type="predicted"/>
<evidence type="ECO:0000256" key="1">
    <source>
        <dbReference type="SAM" id="Phobius"/>
    </source>
</evidence>
<dbReference type="PANTHER" id="PTHR22753:SF14">
    <property type="entry name" value="MONOACYLGLYCEROL_DIACYLGLYCEROL O-ACYLTRANSFERASE"/>
    <property type="match status" value="1"/>
</dbReference>
<evidence type="ECO:0000313" key="3">
    <source>
        <dbReference type="EMBL" id="GFH51626.1"/>
    </source>
</evidence>
<keyword evidence="1" id="KW-0472">Membrane</keyword>
<keyword evidence="4" id="KW-1185">Reference proteome</keyword>
<name>A0AAD3CSY5_9STRA</name>
<feature type="domain" description="Serine aminopeptidase S33" evidence="2">
    <location>
        <begin position="143"/>
        <end position="354"/>
    </location>
</feature>
<reference evidence="3 4" key="1">
    <citation type="journal article" date="2021" name="Sci. Rep.">
        <title>The genome of the diatom Chaetoceros tenuissimus carries an ancient integrated fragment of an extant virus.</title>
        <authorList>
            <person name="Hongo Y."/>
            <person name="Kimura K."/>
            <person name="Takaki Y."/>
            <person name="Yoshida Y."/>
            <person name="Baba S."/>
            <person name="Kobayashi G."/>
            <person name="Nagasaki K."/>
            <person name="Hano T."/>
            <person name="Tomaru Y."/>
        </authorList>
    </citation>
    <scope>NUCLEOTIDE SEQUENCE [LARGE SCALE GENOMIC DNA]</scope>
    <source>
        <strain evidence="3 4">NIES-3715</strain>
    </source>
</reference>
<protein>
    <recommendedName>
        <fullName evidence="2">Serine aminopeptidase S33 domain-containing protein</fullName>
    </recommendedName>
</protein>
<dbReference type="InterPro" id="IPR029058">
    <property type="entry name" value="AB_hydrolase_fold"/>
</dbReference>
<dbReference type="EMBL" id="BLLK01000045">
    <property type="protein sequence ID" value="GFH51626.1"/>
    <property type="molecule type" value="Genomic_DNA"/>
</dbReference>